<keyword evidence="2" id="KW-1185">Reference proteome</keyword>
<name>A0ABX6HIE3_9PSED</name>
<dbReference type="RefSeq" id="WP_024685798.1">
    <property type="nucleotide sequence ID" value="NZ_CP047265.1"/>
</dbReference>
<evidence type="ECO:0000313" key="2">
    <source>
        <dbReference type="Proteomes" id="UP000464644"/>
    </source>
</evidence>
<proteinExistence type="predicted"/>
<protein>
    <submittedName>
        <fullName evidence="1">Uncharacterized protein</fullName>
    </submittedName>
</protein>
<accession>A0ABX6HIE3</accession>
<organism evidence="1 2">
    <name type="scientific">Pseudomonas asturiensis</name>
    <dbReference type="NCBI Taxonomy" id="1190415"/>
    <lineage>
        <taxon>Bacteria</taxon>
        <taxon>Pseudomonadati</taxon>
        <taxon>Pseudomonadota</taxon>
        <taxon>Gammaproteobacteria</taxon>
        <taxon>Pseudomonadales</taxon>
        <taxon>Pseudomonadaceae</taxon>
        <taxon>Pseudomonas</taxon>
    </lineage>
</organism>
<gene>
    <name evidence="1" type="ORF">N015_22935</name>
</gene>
<evidence type="ECO:0000313" key="1">
    <source>
        <dbReference type="EMBL" id="QHF05104.1"/>
    </source>
</evidence>
<dbReference type="Proteomes" id="UP000464644">
    <property type="component" value="Chromosome"/>
</dbReference>
<sequence>MRPKHEWEVQLAGGNAMLLHDIASHNENTGHFWIWGGVDHHLDCQNDHFSFSSAYFCDIDGDDDLAWQVAHELLSLFNGAVSMIMPHKHRFRLLAVLKDGYNTSHVEKRHASAVLGPLPPSAIRGKDYGDSSIIFSIQALACEHQDAYHLVKLFEQDGGWVSYYKIVETIESYTTKYGLTVPVDEKIKKRLELTANNFSLSGFDSRHGFKQLVKEIKTPPLTISEAYHFISRYAQQYLLTRYGKTLKEKPATP</sequence>
<dbReference type="EMBL" id="CP047265">
    <property type="protein sequence ID" value="QHF05104.1"/>
    <property type="molecule type" value="Genomic_DNA"/>
</dbReference>
<reference evidence="1 2" key="1">
    <citation type="journal article" date="2014" name="Genome Announc.">
        <title>Draft Genome Sequences of a Phylogenetically Diverse Suite of Pseudomonas syringae Strains from Multiple Source Populations.</title>
        <authorList>
            <person name="Baltrus D.A."/>
            <person name="Yourstone S."/>
            <person name="Lind A."/>
            <person name="Guilbaud C."/>
            <person name="Sands D.C."/>
            <person name="Jones C.D."/>
            <person name="Morris C.E."/>
            <person name="Dangl J.L."/>
        </authorList>
    </citation>
    <scope>NUCLEOTIDE SEQUENCE [LARGE SCALE GENOMIC DNA]</scope>
    <source>
        <strain evidence="1 2">CC1524</strain>
    </source>
</reference>